<dbReference type="AlphaFoldDB" id="A0A5R9FSB3"/>
<accession>A0A5R9FSB3</accession>
<sequence>MVERSTSASWSESVFGELAASLSKLIPECIVRAHERARDGHRGVGTQTLEAYGHGLHASQYEELAAGLAGLPGATAVRLQARTVMVVAGQVLYPIRYAKRDVPVTVARLRRAVGLRADLIRRHGPEPLQGELDLGLDELQEQEFHKDLSQLNPDDGLVLLAYACAMGTGVLRLEWGDAELRRGDRHLLWHHHEPLELPDARRSA</sequence>
<reference evidence="1 2" key="1">
    <citation type="submission" date="2019-05" db="EMBL/GenBank/DDBJ databases">
        <title>Streptomyces sp. NEAU-C151, a novel actinomycete isolated from soil.</title>
        <authorList>
            <person name="Han L."/>
            <person name="Jiang H."/>
        </authorList>
    </citation>
    <scope>NUCLEOTIDE SEQUENCE [LARGE SCALE GENOMIC DNA]</scope>
    <source>
        <strain evidence="1 2">NEAU-C151</strain>
    </source>
</reference>
<evidence type="ECO:0000313" key="2">
    <source>
        <dbReference type="Proteomes" id="UP000305906"/>
    </source>
</evidence>
<proteinExistence type="predicted"/>
<gene>
    <name evidence="1" type="ORF">FE633_07425</name>
</gene>
<keyword evidence="2" id="KW-1185">Reference proteome</keyword>
<protein>
    <submittedName>
        <fullName evidence="1">Uncharacterized protein</fullName>
    </submittedName>
</protein>
<evidence type="ECO:0000313" key="1">
    <source>
        <dbReference type="EMBL" id="TLS46907.1"/>
    </source>
</evidence>
<dbReference type="EMBL" id="VBZC01000006">
    <property type="protein sequence ID" value="TLS46907.1"/>
    <property type="molecule type" value="Genomic_DNA"/>
</dbReference>
<organism evidence="1 2">
    <name type="scientific">Streptomyces montanus</name>
    <dbReference type="NCBI Taxonomy" id="2580423"/>
    <lineage>
        <taxon>Bacteria</taxon>
        <taxon>Bacillati</taxon>
        <taxon>Actinomycetota</taxon>
        <taxon>Actinomycetes</taxon>
        <taxon>Kitasatosporales</taxon>
        <taxon>Streptomycetaceae</taxon>
        <taxon>Streptomyces</taxon>
    </lineage>
</organism>
<dbReference type="Proteomes" id="UP000305906">
    <property type="component" value="Unassembled WGS sequence"/>
</dbReference>
<name>A0A5R9FSB3_9ACTN</name>
<comment type="caution">
    <text evidence="1">The sequence shown here is derived from an EMBL/GenBank/DDBJ whole genome shotgun (WGS) entry which is preliminary data.</text>
</comment>